<keyword evidence="8" id="KW-0378">Hydrolase</keyword>
<dbReference type="AlphaFoldDB" id="A0A2I1DBN4"/>
<comment type="caution">
    <text evidence="13">The sequence shown here is derived from an EMBL/GenBank/DDBJ whole genome shotgun (WGS) entry which is preliminary data.</text>
</comment>
<feature type="region of interest" description="Disordered" evidence="11">
    <location>
        <begin position="1"/>
        <end position="29"/>
    </location>
</feature>
<proteinExistence type="predicted"/>
<dbReference type="VEuPathDB" id="FungiDB:P168DRAFT_324711"/>
<dbReference type="EMBL" id="MSFM01000002">
    <property type="protein sequence ID" value="PKY07285.1"/>
    <property type="molecule type" value="Genomic_DNA"/>
</dbReference>
<dbReference type="GO" id="GO:0004519">
    <property type="term" value="F:endonuclease activity"/>
    <property type="evidence" value="ECO:0007669"/>
    <property type="project" value="UniProtKB-KW"/>
</dbReference>
<evidence type="ECO:0000313" key="14">
    <source>
        <dbReference type="Proteomes" id="UP000234254"/>
    </source>
</evidence>
<evidence type="ECO:0000256" key="2">
    <source>
        <dbReference type="ARBA" id="ARBA00022695"/>
    </source>
</evidence>
<keyword evidence="5" id="KW-0479">Metal-binding</keyword>
<dbReference type="InterPro" id="IPR049912">
    <property type="entry name" value="CRESS_DNA_REP"/>
</dbReference>
<evidence type="ECO:0000256" key="1">
    <source>
        <dbReference type="ARBA" id="ARBA00022679"/>
    </source>
</evidence>
<keyword evidence="10" id="KW-0238">DNA-binding</keyword>
<accession>A0A2I1DBN4</accession>
<evidence type="ECO:0000259" key="12">
    <source>
        <dbReference type="PROSITE" id="PS52020"/>
    </source>
</evidence>
<keyword evidence="2" id="KW-0548">Nucleotidyltransferase</keyword>
<keyword evidence="3" id="KW-0235">DNA replication</keyword>
<dbReference type="Gene3D" id="3.40.1310.20">
    <property type="match status" value="1"/>
</dbReference>
<evidence type="ECO:0000256" key="11">
    <source>
        <dbReference type="SAM" id="MobiDB-lite"/>
    </source>
</evidence>
<name>A0A2I1DBN4_ASPC2</name>
<feature type="domain" description="CRESS-DNA virus Rep endonuclease" evidence="12">
    <location>
        <begin position="40"/>
        <end position="149"/>
    </location>
</feature>
<protein>
    <recommendedName>
        <fullName evidence="12">CRESS-DNA virus Rep endonuclease domain-containing protein</fullName>
    </recommendedName>
</protein>
<evidence type="ECO:0000256" key="8">
    <source>
        <dbReference type="ARBA" id="ARBA00022801"/>
    </source>
</evidence>
<keyword evidence="14" id="KW-1185">Reference proteome</keyword>
<dbReference type="GO" id="GO:0016779">
    <property type="term" value="F:nucleotidyltransferase activity"/>
    <property type="evidence" value="ECO:0007669"/>
    <property type="project" value="UniProtKB-KW"/>
</dbReference>
<evidence type="ECO:0000313" key="13">
    <source>
        <dbReference type="EMBL" id="PKY07285.1"/>
    </source>
</evidence>
<dbReference type="OrthoDB" id="5425913at2759"/>
<dbReference type="GO" id="GO:0000166">
    <property type="term" value="F:nucleotide binding"/>
    <property type="evidence" value="ECO:0007669"/>
    <property type="project" value="UniProtKB-KW"/>
</dbReference>
<sequence length="214" mass="24702">MSVSGDGHEFMEVKKRLGGGKSPGGDEREYDLGTKKLDGTLHAKHAFVTFENSKILSAGEFHRRFQVKFPTAEMFGSREWHADGTSHYHVVMRFPRRKHFTNTRKSLLLDGEDGEVVVRVSVNKSIRSFLEGTQAYCARDNNPDTFGTWMDPRTRTGTRAKQKDREALVESEPRVRITPRTKRKHEALAEAKRNYETKRQKLRETDPRRIRLTV</sequence>
<evidence type="ECO:0000256" key="9">
    <source>
        <dbReference type="ARBA" id="ARBA00023124"/>
    </source>
</evidence>
<organism evidence="13 14">
    <name type="scientific">Aspergillus campestris (strain IBT 28561)</name>
    <dbReference type="NCBI Taxonomy" id="1392248"/>
    <lineage>
        <taxon>Eukaryota</taxon>
        <taxon>Fungi</taxon>
        <taxon>Dikarya</taxon>
        <taxon>Ascomycota</taxon>
        <taxon>Pezizomycotina</taxon>
        <taxon>Eurotiomycetes</taxon>
        <taxon>Eurotiomycetidae</taxon>
        <taxon>Eurotiales</taxon>
        <taxon>Aspergillaceae</taxon>
        <taxon>Aspergillus</taxon>
        <taxon>Aspergillus subgen. Circumdati</taxon>
    </lineage>
</organism>
<dbReference type="PROSITE" id="PS52020">
    <property type="entry name" value="CRESS_DNA_REP"/>
    <property type="match status" value="1"/>
</dbReference>
<evidence type="ECO:0000256" key="10">
    <source>
        <dbReference type="ARBA" id="ARBA00023125"/>
    </source>
</evidence>
<gene>
    <name evidence="13" type="ORF">P168DRAFT_324711</name>
</gene>
<evidence type="ECO:0000256" key="4">
    <source>
        <dbReference type="ARBA" id="ARBA00022722"/>
    </source>
</evidence>
<keyword evidence="1" id="KW-0808">Transferase</keyword>
<dbReference type="GO" id="GO:0046872">
    <property type="term" value="F:metal ion binding"/>
    <property type="evidence" value="ECO:0007669"/>
    <property type="project" value="UniProtKB-KW"/>
</dbReference>
<keyword evidence="6" id="KW-0547">Nucleotide-binding</keyword>
<dbReference type="Proteomes" id="UP000234254">
    <property type="component" value="Unassembled WGS sequence"/>
</dbReference>
<evidence type="ECO:0000256" key="6">
    <source>
        <dbReference type="ARBA" id="ARBA00022741"/>
    </source>
</evidence>
<dbReference type="SUPFAM" id="SSF55464">
    <property type="entry name" value="Origin of replication-binding domain, RBD-like"/>
    <property type="match status" value="1"/>
</dbReference>
<dbReference type="GO" id="GO:0016787">
    <property type="term" value="F:hydrolase activity"/>
    <property type="evidence" value="ECO:0007669"/>
    <property type="project" value="UniProtKB-KW"/>
</dbReference>
<keyword evidence="9" id="KW-0190">Covalent protein-DNA linkage</keyword>
<keyword evidence="4" id="KW-0540">Nuclease</keyword>
<dbReference type="GO" id="GO:0003677">
    <property type="term" value="F:DNA binding"/>
    <property type="evidence" value="ECO:0007669"/>
    <property type="project" value="UniProtKB-KW"/>
</dbReference>
<reference evidence="13" key="1">
    <citation type="submission" date="2016-12" db="EMBL/GenBank/DDBJ databases">
        <title>The genomes of Aspergillus section Nigri reveals drivers in fungal speciation.</title>
        <authorList>
            <consortium name="DOE Joint Genome Institute"/>
            <person name="Vesth T.C."/>
            <person name="Nybo J."/>
            <person name="Theobald S."/>
            <person name="Brandl J."/>
            <person name="Frisvad J.C."/>
            <person name="Nielsen K.F."/>
            <person name="Lyhne E.K."/>
            <person name="Kogle M.E."/>
            <person name="Kuo A."/>
            <person name="Riley R."/>
            <person name="Clum A."/>
            <person name="Nolan M."/>
            <person name="Lipzen A."/>
            <person name="Salamov A."/>
            <person name="Henrissat B."/>
            <person name="Wiebenga A."/>
            <person name="De vries R.P."/>
            <person name="Grigoriev I.V."/>
            <person name="Mortensen U.H."/>
            <person name="Andersen M.R."/>
            <person name="Baker S.E."/>
        </authorList>
    </citation>
    <scope>NUCLEOTIDE SEQUENCE</scope>
    <source>
        <strain evidence="13">IBT 28561</strain>
    </source>
</reference>
<keyword evidence="7" id="KW-0255">Endonuclease</keyword>
<evidence type="ECO:0000256" key="3">
    <source>
        <dbReference type="ARBA" id="ARBA00022705"/>
    </source>
</evidence>
<evidence type="ECO:0000256" key="5">
    <source>
        <dbReference type="ARBA" id="ARBA00022723"/>
    </source>
</evidence>
<evidence type="ECO:0000256" key="7">
    <source>
        <dbReference type="ARBA" id="ARBA00022759"/>
    </source>
</evidence>
<feature type="compositionally biased region" description="Basic and acidic residues" evidence="11">
    <location>
        <begin position="1"/>
        <end position="15"/>
    </location>
</feature>
<dbReference type="GO" id="GO:0006260">
    <property type="term" value="P:DNA replication"/>
    <property type="evidence" value="ECO:0007669"/>
    <property type="project" value="UniProtKB-KW"/>
</dbReference>
<dbReference type="RefSeq" id="XP_024695879.1">
    <property type="nucleotide sequence ID" value="XM_024840881.1"/>
</dbReference>
<dbReference type="GeneID" id="36548405"/>